<name>A0AB39W273_9FLAO</name>
<evidence type="ECO:0000256" key="1">
    <source>
        <dbReference type="SAM" id="SignalP"/>
    </source>
</evidence>
<evidence type="ECO:0008006" key="3">
    <source>
        <dbReference type="Google" id="ProtNLM"/>
    </source>
</evidence>
<gene>
    <name evidence="2" type="ORF">AB3G34_11105</name>
</gene>
<feature type="signal peptide" evidence="1">
    <location>
        <begin position="1"/>
        <end position="22"/>
    </location>
</feature>
<organism evidence="2">
    <name type="scientific">Flavobacterium sp. WC2409</name>
    <dbReference type="NCBI Taxonomy" id="3234139"/>
    <lineage>
        <taxon>Bacteria</taxon>
        <taxon>Pseudomonadati</taxon>
        <taxon>Bacteroidota</taxon>
        <taxon>Flavobacteriia</taxon>
        <taxon>Flavobacteriales</taxon>
        <taxon>Flavobacteriaceae</taxon>
        <taxon>Flavobacterium</taxon>
    </lineage>
</organism>
<feature type="chain" id="PRO_5044304874" description="DUF4595 domain-containing protein" evidence="1">
    <location>
        <begin position="23"/>
        <end position="264"/>
    </location>
</feature>
<dbReference type="PROSITE" id="PS51257">
    <property type="entry name" value="PROKAR_LIPOPROTEIN"/>
    <property type="match status" value="1"/>
</dbReference>
<accession>A0AB39W273</accession>
<proteinExistence type="predicted"/>
<sequence length="264" mass="29563">MQTPTKIVLLVSILLITLCSCTNDNGNDNQALLLKKIVEVAVDGSSKATFIAYEANKIVSIDKVGEFSTFYYTGDLITKITVLNKSTQNQNTLEYVYSDNKLVKIISSDNYTLNYTHNTDGTVSYEKLTKDSNANEVRSNHGTLYFQNGNLIKDEKVLDNVGTGVLAVNKMEVTYDYKNNALLNILGFSKLLDYSKFISSNNDISSMETSSVKYVNEDQAISAVKMNTNKYKYNSNDYPTEIVSENEMFGGHNANHLKSQLFYN</sequence>
<reference evidence="2" key="1">
    <citation type="submission" date="2024-07" db="EMBL/GenBank/DDBJ databases">
        <authorList>
            <person name="Biller S.J."/>
        </authorList>
    </citation>
    <scope>NUCLEOTIDE SEQUENCE</scope>
    <source>
        <strain evidence="2">WC2409</strain>
    </source>
</reference>
<dbReference type="AlphaFoldDB" id="A0AB39W273"/>
<dbReference type="RefSeq" id="WP_369752483.1">
    <property type="nucleotide sequence ID" value="NZ_CP165625.1"/>
</dbReference>
<dbReference type="EMBL" id="CP165625">
    <property type="protein sequence ID" value="XDU94437.1"/>
    <property type="molecule type" value="Genomic_DNA"/>
</dbReference>
<keyword evidence="1" id="KW-0732">Signal</keyword>
<protein>
    <recommendedName>
        <fullName evidence="3">DUF4595 domain-containing protein</fullName>
    </recommendedName>
</protein>
<evidence type="ECO:0000313" key="2">
    <source>
        <dbReference type="EMBL" id="XDU94437.1"/>
    </source>
</evidence>